<keyword evidence="1" id="KW-0732">Signal</keyword>
<dbReference type="RefSeq" id="WP_177199260.1">
    <property type="nucleotide sequence ID" value="NZ_FOKI01000001.1"/>
</dbReference>
<dbReference type="SMART" id="SM01301">
    <property type="entry name" value="PTPlike_phytase"/>
    <property type="match status" value="1"/>
</dbReference>
<dbReference type="InterPro" id="IPR029021">
    <property type="entry name" value="Prot-tyrosine_phosphatase-like"/>
</dbReference>
<organism evidence="2 3">
    <name type="scientific">Clostridium frigidicarnis</name>
    <dbReference type="NCBI Taxonomy" id="84698"/>
    <lineage>
        <taxon>Bacteria</taxon>
        <taxon>Bacillati</taxon>
        <taxon>Bacillota</taxon>
        <taxon>Clostridia</taxon>
        <taxon>Eubacteriales</taxon>
        <taxon>Clostridiaceae</taxon>
        <taxon>Clostridium</taxon>
    </lineage>
</organism>
<evidence type="ECO:0000256" key="1">
    <source>
        <dbReference type="SAM" id="SignalP"/>
    </source>
</evidence>
<dbReference type="AlphaFoldDB" id="A0A1I0UZ49"/>
<sequence>MKKSFSRLLTSILCVIMFFSIIGCNNSKNENKATKSPDVFPITDDESSEDYAKHFRIIKDINVAGSGQFTPAQLKNATDKIGSDLSITVVDLRLEPHGFINSSPLSFYKKDGKINSGLTTEETISEETNKLAQLNNENTLTLYDKNGNEVGTKDIERVYSEQTLCNELKLKYMRFATEYEEVPSTKTVDDFVSFILNEPKNSFLYIHDFNGEARTTTFMAMVDIMKNYKSTSFESIIEKHFKESGFDLKSDTKTYNFLEGFYKYCTESTDLLKISYSTWIKSKNS</sequence>
<keyword evidence="3" id="KW-1185">Reference proteome</keyword>
<dbReference type="Pfam" id="PF14566">
    <property type="entry name" value="PTPlike_phytase"/>
    <property type="match status" value="1"/>
</dbReference>
<dbReference type="EMBL" id="FOKI01000001">
    <property type="protein sequence ID" value="SFA69130.1"/>
    <property type="molecule type" value="Genomic_DNA"/>
</dbReference>
<dbReference type="STRING" id="84698.SAMN04488528_100117"/>
<evidence type="ECO:0000313" key="2">
    <source>
        <dbReference type="EMBL" id="SFA69130.1"/>
    </source>
</evidence>
<feature type="chain" id="PRO_5038419662" evidence="1">
    <location>
        <begin position="28"/>
        <end position="285"/>
    </location>
</feature>
<proteinExistence type="predicted"/>
<gene>
    <name evidence="2" type="ORF">SAMN04488528_100117</name>
</gene>
<accession>A0A1I0UZ49</accession>
<dbReference type="PROSITE" id="PS51257">
    <property type="entry name" value="PROKAR_LIPOPROTEIN"/>
    <property type="match status" value="1"/>
</dbReference>
<protein>
    <submittedName>
        <fullName evidence="2">Inositol hexakisphosphate</fullName>
    </submittedName>
</protein>
<evidence type="ECO:0000313" key="3">
    <source>
        <dbReference type="Proteomes" id="UP000198619"/>
    </source>
</evidence>
<reference evidence="2 3" key="1">
    <citation type="submission" date="2016-10" db="EMBL/GenBank/DDBJ databases">
        <authorList>
            <person name="de Groot N.N."/>
        </authorList>
    </citation>
    <scope>NUCLEOTIDE SEQUENCE [LARGE SCALE GENOMIC DNA]</scope>
    <source>
        <strain evidence="2 3">DSM 12271</strain>
    </source>
</reference>
<dbReference type="Gene3D" id="3.90.190.10">
    <property type="entry name" value="Protein tyrosine phosphatase superfamily"/>
    <property type="match status" value="1"/>
</dbReference>
<name>A0A1I0UZ49_9CLOT</name>
<dbReference type="Proteomes" id="UP000198619">
    <property type="component" value="Unassembled WGS sequence"/>
</dbReference>
<dbReference type="SUPFAM" id="SSF52799">
    <property type="entry name" value="(Phosphotyrosine protein) phosphatases II"/>
    <property type="match status" value="1"/>
</dbReference>
<feature type="signal peptide" evidence="1">
    <location>
        <begin position="1"/>
        <end position="27"/>
    </location>
</feature>